<organism evidence="3 4">
    <name type="scientific">Saltatorellus ferox</name>
    <dbReference type="NCBI Taxonomy" id="2528018"/>
    <lineage>
        <taxon>Bacteria</taxon>
        <taxon>Pseudomonadati</taxon>
        <taxon>Planctomycetota</taxon>
        <taxon>Planctomycetia</taxon>
        <taxon>Planctomycetia incertae sedis</taxon>
        <taxon>Saltatorellus</taxon>
    </lineage>
</organism>
<evidence type="ECO:0000313" key="3">
    <source>
        <dbReference type="EMBL" id="QDV06392.1"/>
    </source>
</evidence>
<dbReference type="AlphaFoldDB" id="A0A518EQN1"/>
<gene>
    <name evidence="3" type="primary">omcB</name>
    <name evidence="3" type="ORF">Poly30_19010</name>
</gene>
<evidence type="ECO:0000256" key="1">
    <source>
        <dbReference type="SAM" id="MobiDB-lite"/>
    </source>
</evidence>
<feature type="compositionally biased region" description="Low complexity" evidence="1">
    <location>
        <begin position="51"/>
        <end position="65"/>
    </location>
</feature>
<feature type="domain" description="DUF11" evidence="2">
    <location>
        <begin position="452"/>
        <end position="539"/>
    </location>
</feature>
<feature type="region of interest" description="Disordered" evidence="1">
    <location>
        <begin position="37"/>
        <end position="67"/>
    </location>
</feature>
<evidence type="ECO:0000313" key="4">
    <source>
        <dbReference type="Proteomes" id="UP000320390"/>
    </source>
</evidence>
<dbReference type="RefSeq" id="WP_419191164.1">
    <property type="nucleotide sequence ID" value="NZ_CP036434.1"/>
</dbReference>
<keyword evidence="4" id="KW-1185">Reference proteome</keyword>
<dbReference type="InterPro" id="IPR013783">
    <property type="entry name" value="Ig-like_fold"/>
</dbReference>
<feature type="domain" description="DUF11" evidence="2">
    <location>
        <begin position="234"/>
        <end position="307"/>
    </location>
</feature>
<reference evidence="3 4" key="1">
    <citation type="submission" date="2019-02" db="EMBL/GenBank/DDBJ databases">
        <title>Deep-cultivation of Planctomycetes and their phenomic and genomic characterization uncovers novel biology.</title>
        <authorList>
            <person name="Wiegand S."/>
            <person name="Jogler M."/>
            <person name="Boedeker C."/>
            <person name="Pinto D."/>
            <person name="Vollmers J."/>
            <person name="Rivas-Marin E."/>
            <person name="Kohn T."/>
            <person name="Peeters S.H."/>
            <person name="Heuer A."/>
            <person name="Rast P."/>
            <person name="Oberbeckmann S."/>
            <person name="Bunk B."/>
            <person name="Jeske O."/>
            <person name="Meyerdierks A."/>
            <person name="Storesund J.E."/>
            <person name="Kallscheuer N."/>
            <person name="Luecker S."/>
            <person name="Lage O.M."/>
            <person name="Pohl T."/>
            <person name="Merkel B.J."/>
            <person name="Hornburger P."/>
            <person name="Mueller R.-W."/>
            <person name="Bruemmer F."/>
            <person name="Labrenz M."/>
            <person name="Spormann A.M."/>
            <person name="Op den Camp H."/>
            <person name="Overmann J."/>
            <person name="Amann R."/>
            <person name="Jetten M.S.M."/>
            <person name="Mascher T."/>
            <person name="Medema M.H."/>
            <person name="Devos D.P."/>
            <person name="Kaster A.-K."/>
            <person name="Ovreas L."/>
            <person name="Rohde M."/>
            <person name="Galperin M.Y."/>
            <person name="Jogler C."/>
        </authorList>
    </citation>
    <scope>NUCLEOTIDE SEQUENCE [LARGE SCALE GENOMIC DNA]</scope>
    <source>
        <strain evidence="3 4">Poly30</strain>
    </source>
</reference>
<dbReference type="InterPro" id="IPR047589">
    <property type="entry name" value="DUF11_rpt"/>
</dbReference>
<proteinExistence type="predicted"/>
<dbReference type="NCBIfam" id="TIGR01451">
    <property type="entry name" value="B_ant_repeat"/>
    <property type="match status" value="2"/>
</dbReference>
<dbReference type="PROSITE" id="PS51257">
    <property type="entry name" value="PROKAR_LIPOPROTEIN"/>
    <property type="match status" value="1"/>
</dbReference>
<dbReference type="InterPro" id="IPR001434">
    <property type="entry name" value="OmcB-like_DUF11"/>
</dbReference>
<feature type="domain" description="DUF11" evidence="2">
    <location>
        <begin position="334"/>
        <end position="427"/>
    </location>
</feature>
<dbReference type="PANTHER" id="PTHR34819">
    <property type="entry name" value="LARGE CYSTEINE-RICH PERIPLASMIC PROTEIN OMCB"/>
    <property type="match status" value="1"/>
</dbReference>
<dbReference type="InterPro" id="IPR051172">
    <property type="entry name" value="Chlamydia_OmcB"/>
</dbReference>
<evidence type="ECO:0000259" key="2">
    <source>
        <dbReference type="Pfam" id="PF01345"/>
    </source>
</evidence>
<dbReference type="Proteomes" id="UP000320390">
    <property type="component" value="Chromosome"/>
</dbReference>
<dbReference type="EMBL" id="CP036434">
    <property type="protein sequence ID" value="QDV06392.1"/>
    <property type="molecule type" value="Genomic_DNA"/>
</dbReference>
<name>A0A518EQN1_9BACT</name>
<sequence>MTLRSSSVSTSEVFTKRPGALLIGLAILGATSCATGRYSDSSYEGSGRSLTSNDSTETGSSSSSESLDDITLGLMDADGADESTPRTLEPMVAGRKTALAFPTGDKRTSAVLLEKEMPAEVILGAPFEYRIMVENLTDRALDTVRVTDQIPASLAVSSTEPKADVAGGYATWNLGVLPARSTKTLVVRAQASSAGAVATCASVAYESSLCSTTTVVSPSLQVALSAPEVGLACDAFDLTVSVTNSGTGDARDVVVIDELPEGLTTLTGQRRIEMEFGTLAGAQTKEKSVKVKAAGQGSYTHNARAEAKGGLQASAASIQTVLRAPILTLDMSATEKVTAGRPIETVLTVANTGNAVSDKTTVQVKLPQGAKVESSTEGARATSTFVKWDVGALEPGEKRTFNLGLTSNMSGSVVTEATAAGYCADEVTATARSEVRGLPALLLEVRDESDLIIVGEPVSYVIEITNQGSAPDLNIGINCQVEDGIEIVSAGGDAQATVTGKEIQFTQIPSLAPGEMVSLRVTVKSTKELNSRFLVSLTSDDMTRPVTETESTRFVQ</sequence>
<dbReference type="Gene3D" id="2.60.40.10">
    <property type="entry name" value="Immunoglobulins"/>
    <property type="match status" value="3"/>
</dbReference>
<accession>A0A518EQN1</accession>
<feature type="domain" description="DUF11" evidence="2">
    <location>
        <begin position="119"/>
        <end position="204"/>
    </location>
</feature>
<feature type="compositionally biased region" description="Polar residues" evidence="1">
    <location>
        <begin position="37"/>
        <end position="50"/>
    </location>
</feature>
<dbReference type="Pfam" id="PF01345">
    <property type="entry name" value="DUF11"/>
    <property type="match status" value="4"/>
</dbReference>
<protein>
    <submittedName>
        <fullName evidence="3">Large cysteine-rich periplasmic protein OmcB</fullName>
    </submittedName>
</protein>